<dbReference type="InterPro" id="IPR013767">
    <property type="entry name" value="PAS_fold"/>
</dbReference>
<dbReference type="Proteomes" id="UP000244081">
    <property type="component" value="Unassembled WGS sequence"/>
</dbReference>
<dbReference type="Gene3D" id="3.30.565.10">
    <property type="entry name" value="Histidine kinase-like ATPase, C-terminal domain"/>
    <property type="match status" value="1"/>
</dbReference>
<dbReference type="Pfam" id="PF00989">
    <property type="entry name" value="PAS"/>
    <property type="match status" value="1"/>
</dbReference>
<keyword evidence="8" id="KW-0902">Two-component regulatory system</keyword>
<dbReference type="GO" id="GO:0000155">
    <property type="term" value="F:phosphorelay sensor kinase activity"/>
    <property type="evidence" value="ECO:0007669"/>
    <property type="project" value="InterPro"/>
</dbReference>
<dbReference type="PANTHER" id="PTHR43065:SF10">
    <property type="entry name" value="PEROXIDE STRESS-ACTIVATED HISTIDINE KINASE MAK3"/>
    <property type="match status" value="1"/>
</dbReference>
<evidence type="ECO:0000256" key="3">
    <source>
        <dbReference type="ARBA" id="ARBA00022553"/>
    </source>
</evidence>
<dbReference type="EC" id="2.7.13.3" evidence="2"/>
<protein>
    <recommendedName>
        <fullName evidence="2">histidine kinase</fullName>
        <ecNumber evidence="2">2.7.13.3</ecNumber>
    </recommendedName>
</protein>
<comment type="caution">
    <text evidence="11">The sequence shown here is derived from an EMBL/GenBank/DDBJ whole genome shotgun (WGS) entry which is preliminary data.</text>
</comment>
<proteinExistence type="predicted"/>
<dbReference type="EMBL" id="QAYG01000005">
    <property type="protein sequence ID" value="PTW60254.1"/>
    <property type="molecule type" value="Genomic_DNA"/>
</dbReference>
<evidence type="ECO:0000256" key="8">
    <source>
        <dbReference type="ARBA" id="ARBA00023012"/>
    </source>
</evidence>
<feature type="compositionally biased region" description="Basic and acidic residues" evidence="9">
    <location>
        <begin position="379"/>
        <end position="393"/>
    </location>
</feature>
<keyword evidence="5" id="KW-0547">Nucleotide-binding</keyword>
<dbReference type="InterPro" id="IPR003661">
    <property type="entry name" value="HisK_dim/P_dom"/>
</dbReference>
<evidence type="ECO:0000256" key="4">
    <source>
        <dbReference type="ARBA" id="ARBA00022679"/>
    </source>
</evidence>
<dbReference type="InterPro" id="IPR036890">
    <property type="entry name" value="HATPase_C_sf"/>
</dbReference>
<reference evidence="11 12" key="1">
    <citation type="submission" date="2018-04" db="EMBL/GenBank/DDBJ databases">
        <title>Genomic Encyclopedia of Archaeal and Bacterial Type Strains, Phase II (KMG-II): from individual species to whole genera.</title>
        <authorList>
            <person name="Goeker M."/>
        </authorList>
    </citation>
    <scope>NUCLEOTIDE SEQUENCE [LARGE SCALE GENOMIC DNA]</scope>
    <source>
        <strain evidence="11 12">DSM 23382</strain>
    </source>
</reference>
<dbReference type="InterPro" id="IPR003594">
    <property type="entry name" value="HATPase_dom"/>
</dbReference>
<dbReference type="Gene3D" id="3.30.450.20">
    <property type="entry name" value="PAS domain"/>
    <property type="match status" value="1"/>
</dbReference>
<dbReference type="SMART" id="SM00387">
    <property type="entry name" value="HATPase_c"/>
    <property type="match status" value="1"/>
</dbReference>
<evidence type="ECO:0000313" key="11">
    <source>
        <dbReference type="EMBL" id="PTW60254.1"/>
    </source>
</evidence>
<dbReference type="SMART" id="SM00388">
    <property type="entry name" value="HisKA"/>
    <property type="match status" value="1"/>
</dbReference>
<dbReference type="Gene3D" id="1.10.287.130">
    <property type="match status" value="1"/>
</dbReference>
<gene>
    <name evidence="11" type="ORF">C8N35_105258</name>
</gene>
<keyword evidence="3" id="KW-0597">Phosphoprotein</keyword>
<keyword evidence="4" id="KW-0808">Transferase</keyword>
<evidence type="ECO:0000256" key="2">
    <source>
        <dbReference type="ARBA" id="ARBA00012438"/>
    </source>
</evidence>
<keyword evidence="12" id="KW-1185">Reference proteome</keyword>
<dbReference type="RefSeq" id="WP_107990526.1">
    <property type="nucleotide sequence ID" value="NZ_QAYG01000005.1"/>
</dbReference>
<name>A0A2T5V949_9HYPH</name>
<evidence type="ECO:0000256" key="5">
    <source>
        <dbReference type="ARBA" id="ARBA00022741"/>
    </source>
</evidence>
<evidence type="ECO:0000313" key="12">
    <source>
        <dbReference type="Proteomes" id="UP000244081"/>
    </source>
</evidence>
<dbReference type="PRINTS" id="PR00344">
    <property type="entry name" value="BCTRLSENSOR"/>
</dbReference>
<evidence type="ECO:0000256" key="6">
    <source>
        <dbReference type="ARBA" id="ARBA00022777"/>
    </source>
</evidence>
<dbReference type="SUPFAM" id="SSF47384">
    <property type="entry name" value="Homodimeric domain of signal transducing histidine kinase"/>
    <property type="match status" value="1"/>
</dbReference>
<keyword evidence="6 11" id="KW-0418">Kinase</keyword>
<feature type="domain" description="Histidine kinase" evidence="10">
    <location>
        <begin position="148"/>
        <end position="367"/>
    </location>
</feature>
<evidence type="ECO:0000256" key="9">
    <source>
        <dbReference type="SAM" id="MobiDB-lite"/>
    </source>
</evidence>
<dbReference type="GO" id="GO:0005524">
    <property type="term" value="F:ATP binding"/>
    <property type="evidence" value="ECO:0007669"/>
    <property type="project" value="UniProtKB-KW"/>
</dbReference>
<evidence type="ECO:0000256" key="1">
    <source>
        <dbReference type="ARBA" id="ARBA00000085"/>
    </source>
</evidence>
<evidence type="ECO:0000256" key="7">
    <source>
        <dbReference type="ARBA" id="ARBA00022840"/>
    </source>
</evidence>
<dbReference type="SUPFAM" id="SSF55874">
    <property type="entry name" value="ATPase domain of HSP90 chaperone/DNA topoisomerase II/histidine kinase"/>
    <property type="match status" value="1"/>
</dbReference>
<dbReference type="Pfam" id="PF00512">
    <property type="entry name" value="HisKA"/>
    <property type="match status" value="1"/>
</dbReference>
<dbReference type="PANTHER" id="PTHR43065">
    <property type="entry name" value="SENSOR HISTIDINE KINASE"/>
    <property type="match status" value="1"/>
</dbReference>
<organism evidence="11 12">
    <name type="scientific">Breoghania corrubedonensis</name>
    <dbReference type="NCBI Taxonomy" id="665038"/>
    <lineage>
        <taxon>Bacteria</taxon>
        <taxon>Pseudomonadati</taxon>
        <taxon>Pseudomonadota</taxon>
        <taxon>Alphaproteobacteria</taxon>
        <taxon>Hyphomicrobiales</taxon>
        <taxon>Stappiaceae</taxon>
        <taxon>Breoghania</taxon>
    </lineage>
</organism>
<keyword evidence="7" id="KW-0067">ATP-binding</keyword>
<dbReference type="InterPro" id="IPR005467">
    <property type="entry name" value="His_kinase_dom"/>
</dbReference>
<dbReference type="InterPro" id="IPR004358">
    <property type="entry name" value="Sig_transdc_His_kin-like_C"/>
</dbReference>
<dbReference type="OrthoDB" id="9789238at2"/>
<dbReference type="AlphaFoldDB" id="A0A2T5V949"/>
<evidence type="ECO:0000259" key="10">
    <source>
        <dbReference type="PROSITE" id="PS50109"/>
    </source>
</evidence>
<dbReference type="CDD" id="cd00082">
    <property type="entry name" value="HisKA"/>
    <property type="match status" value="1"/>
</dbReference>
<feature type="region of interest" description="Disordered" evidence="9">
    <location>
        <begin position="371"/>
        <end position="393"/>
    </location>
</feature>
<dbReference type="InterPro" id="IPR036097">
    <property type="entry name" value="HisK_dim/P_sf"/>
</dbReference>
<dbReference type="PROSITE" id="PS50109">
    <property type="entry name" value="HIS_KIN"/>
    <property type="match status" value="1"/>
</dbReference>
<sequence length="393" mass="42746">MSDNQTKGANLLPAKGETTVLDALPHPIVLIAPDDEVKAANTAAEVFFGASGAVLRRHKLSYFVPFGSPVLTLIEQVRERGAPVNEYKVDISSPRIGSEKMVDIYASPVAEHPGHVTLMLQERTMAEKIDRQLTSRGAARTVTSLAAMLAHEIKNPLSGIRGAAQLLEQSADDDDRGLTRLIMEEADRIVKLVDRMEVFSDERPVDREPVNIHVILDHVKRLAQSGFARNISIVEEYDPSLPPVYANRDQLIQVFLNLVKNATEAIGDDAEGEIVLSTAFRPGIRLSVPGGAERVSLPLEFCVRDNGPGVPEDLLSYLFDPFVTTKINGTGLGLALVAKIIGDHGGVIECDSQPRKTTFRILMPAFVNASGYDEEASDEDKTGGETSDSDRND</sequence>
<accession>A0A2T5V949</accession>
<dbReference type="GO" id="GO:0006355">
    <property type="term" value="P:regulation of DNA-templated transcription"/>
    <property type="evidence" value="ECO:0007669"/>
    <property type="project" value="InterPro"/>
</dbReference>
<dbReference type="Pfam" id="PF02518">
    <property type="entry name" value="HATPase_c"/>
    <property type="match status" value="1"/>
</dbReference>
<comment type="catalytic activity">
    <reaction evidence="1">
        <text>ATP + protein L-histidine = ADP + protein N-phospho-L-histidine.</text>
        <dbReference type="EC" id="2.7.13.3"/>
    </reaction>
</comment>